<name>A0A8J3FX55_9PSEU</name>
<proteinExistence type="predicted"/>
<evidence type="ECO:0000313" key="1">
    <source>
        <dbReference type="EMBL" id="GGM83558.1"/>
    </source>
</evidence>
<accession>A0A8J3FX55</accession>
<evidence type="ECO:0008006" key="3">
    <source>
        <dbReference type="Google" id="ProtNLM"/>
    </source>
</evidence>
<dbReference type="AlphaFoldDB" id="A0A8J3FX55"/>
<sequence length="201" mass="22676">MLITAVWRNTGGEVGGETVNRRQLRRSCSSLVEKLALPVPAEPEQLMDRLCELMGERLGLPVHRRLVGFPPGTVSGLWVATDAAHYILCEQDTSPWHQLVIFCHEFGHIAVKHDTAPLPDSALPTLPFASLDSHTVERIIARRTYCSSPEEKHAEIFGSLLLARVSRWLPQQTWVVPENARDIVQRLETTFEAQAERRRRG</sequence>
<dbReference type="EMBL" id="BMMK01000062">
    <property type="protein sequence ID" value="GGM83558.1"/>
    <property type="molecule type" value="Genomic_DNA"/>
</dbReference>
<evidence type="ECO:0000313" key="2">
    <source>
        <dbReference type="Proteomes" id="UP000637578"/>
    </source>
</evidence>
<organism evidence="1 2">
    <name type="scientific">Longimycelium tulufanense</name>
    <dbReference type="NCBI Taxonomy" id="907463"/>
    <lineage>
        <taxon>Bacteria</taxon>
        <taxon>Bacillati</taxon>
        <taxon>Actinomycetota</taxon>
        <taxon>Actinomycetes</taxon>
        <taxon>Pseudonocardiales</taxon>
        <taxon>Pseudonocardiaceae</taxon>
        <taxon>Longimycelium</taxon>
    </lineage>
</organism>
<reference evidence="1" key="2">
    <citation type="submission" date="2020-09" db="EMBL/GenBank/DDBJ databases">
        <authorList>
            <person name="Sun Q."/>
            <person name="Zhou Y."/>
        </authorList>
    </citation>
    <scope>NUCLEOTIDE SEQUENCE</scope>
    <source>
        <strain evidence="1">CGMCC 4.5737</strain>
    </source>
</reference>
<comment type="caution">
    <text evidence="1">The sequence shown here is derived from an EMBL/GenBank/DDBJ whole genome shotgun (WGS) entry which is preliminary data.</text>
</comment>
<protein>
    <recommendedName>
        <fullName evidence="3">IrrE N-terminal-like domain-containing protein</fullName>
    </recommendedName>
</protein>
<dbReference type="Proteomes" id="UP000637578">
    <property type="component" value="Unassembled WGS sequence"/>
</dbReference>
<gene>
    <name evidence="1" type="ORF">GCM10012275_62690</name>
</gene>
<keyword evidence="2" id="KW-1185">Reference proteome</keyword>
<reference evidence="1" key="1">
    <citation type="journal article" date="2014" name="Int. J. Syst. Evol. Microbiol.">
        <title>Complete genome sequence of Corynebacterium casei LMG S-19264T (=DSM 44701T), isolated from a smear-ripened cheese.</title>
        <authorList>
            <consortium name="US DOE Joint Genome Institute (JGI-PGF)"/>
            <person name="Walter F."/>
            <person name="Albersmeier A."/>
            <person name="Kalinowski J."/>
            <person name="Ruckert C."/>
        </authorList>
    </citation>
    <scope>NUCLEOTIDE SEQUENCE</scope>
    <source>
        <strain evidence="1">CGMCC 4.5737</strain>
    </source>
</reference>